<gene>
    <name evidence="1" type="ORF">HMPREF0281_00629</name>
</gene>
<dbReference type="EMBL" id="ADNS01000004">
    <property type="protein sequence ID" value="EFG81924.1"/>
    <property type="molecule type" value="Genomic_DNA"/>
</dbReference>
<dbReference type="PANTHER" id="PTHR42905">
    <property type="entry name" value="PHOSPHOENOLPYRUVATE CARBOXYLASE"/>
    <property type="match status" value="1"/>
</dbReference>
<dbReference type="Proteomes" id="UP000006015">
    <property type="component" value="Unassembled WGS sequence"/>
</dbReference>
<dbReference type="Gene3D" id="3.20.20.60">
    <property type="entry name" value="Phosphoenolpyruvate-binding domains"/>
    <property type="match status" value="1"/>
</dbReference>
<name>A0ABP2IL54_CORAM</name>
<dbReference type="InterPro" id="IPR015813">
    <property type="entry name" value="Pyrv/PenolPyrv_kinase-like_dom"/>
</dbReference>
<evidence type="ECO:0000313" key="1">
    <source>
        <dbReference type="EMBL" id="EFG81924.1"/>
    </source>
</evidence>
<proteinExistence type="predicted"/>
<dbReference type="PANTHER" id="PTHR42905:SF16">
    <property type="entry name" value="CARBOXYPHOSPHONOENOLPYRUVATE PHOSPHONOMUTASE-LIKE PROTEIN (AFU_ORTHOLOGUE AFUA_5G07230)"/>
    <property type="match status" value="1"/>
</dbReference>
<accession>A0ABP2IL54</accession>
<comment type="caution">
    <text evidence="1">The sequence shown here is derived from an EMBL/GenBank/DDBJ whole genome shotgun (WGS) entry which is preliminary data.</text>
</comment>
<dbReference type="SUPFAM" id="SSF51621">
    <property type="entry name" value="Phosphoenolpyruvate/pyruvate domain"/>
    <property type="match status" value="1"/>
</dbReference>
<sequence>MKPYVSAQGWDPKEHDMTDVQQLAAKLAHAHETGKTLVLPTAWDTWSAAVVEEAGFEALTIGSHPVADAIGSSDGENMDFSEYLDVVSKITKQVGIPVSVDVESGYGLDPATLINRLIEAGAVGANIEDVVHTEGNRVREAQEHADYIAAARQAADDAEINFVINGRTDAVRLGTDVFEDPLAEAAKRIQLMQQAGARSVYPVALTTAEQVQTLVDTVTVPVNVTAHPVDGHGAGDLTALKDLGVRRITFGPLWQKWLGATSAEQFKKWI</sequence>
<evidence type="ECO:0000313" key="2">
    <source>
        <dbReference type="Proteomes" id="UP000006015"/>
    </source>
</evidence>
<dbReference type="InterPro" id="IPR040442">
    <property type="entry name" value="Pyrv_kinase-like_dom_sf"/>
</dbReference>
<protein>
    <recommendedName>
        <fullName evidence="3">Phosphoenolpyruvate phosphomutase</fullName>
    </recommendedName>
</protein>
<dbReference type="CDD" id="cd00377">
    <property type="entry name" value="ICL_PEPM"/>
    <property type="match status" value="1"/>
</dbReference>
<evidence type="ECO:0008006" key="3">
    <source>
        <dbReference type="Google" id="ProtNLM"/>
    </source>
</evidence>
<dbReference type="InterPro" id="IPR039556">
    <property type="entry name" value="ICL/PEPM"/>
</dbReference>
<dbReference type="Pfam" id="PF13714">
    <property type="entry name" value="PEP_mutase"/>
    <property type="match status" value="1"/>
</dbReference>
<organism evidence="1 2">
    <name type="scientific">Corynebacterium ammoniagenes DSM 20306</name>
    <dbReference type="NCBI Taxonomy" id="649754"/>
    <lineage>
        <taxon>Bacteria</taxon>
        <taxon>Bacillati</taxon>
        <taxon>Actinomycetota</taxon>
        <taxon>Actinomycetes</taxon>
        <taxon>Mycobacteriales</taxon>
        <taxon>Corynebacteriaceae</taxon>
        <taxon>Corynebacterium</taxon>
    </lineage>
</organism>
<reference evidence="1 2" key="1">
    <citation type="submission" date="2010-04" db="EMBL/GenBank/DDBJ databases">
        <authorList>
            <person name="Weinstock G."/>
            <person name="Sodergren E."/>
            <person name="Clifton S."/>
            <person name="Fulton L."/>
            <person name="Fulton B."/>
            <person name="Courtney L."/>
            <person name="Fronick C."/>
            <person name="Harrison M."/>
            <person name="Strong C."/>
            <person name="Farmer C."/>
            <person name="Delahaunty K."/>
            <person name="Markovic C."/>
            <person name="Hall O."/>
            <person name="Minx P."/>
            <person name="Tomlinson C."/>
            <person name="Mitreva M."/>
            <person name="Hou S."/>
            <person name="Wollam A."/>
            <person name="Pepin K.H."/>
            <person name="Johnson M."/>
            <person name="Bhonagiri V."/>
            <person name="Zhang X."/>
            <person name="Suruliraj S."/>
            <person name="Warren W."/>
            <person name="Chinwalla A."/>
            <person name="Mardis E.R."/>
            <person name="Wilson R.K."/>
        </authorList>
    </citation>
    <scope>NUCLEOTIDE SEQUENCE [LARGE SCALE GENOMIC DNA]</scope>
    <source>
        <strain evidence="1 2">DSM 20306</strain>
    </source>
</reference>
<dbReference type="Gene3D" id="1.20.5.510">
    <property type="entry name" value="Single helix bin"/>
    <property type="match status" value="1"/>
</dbReference>
<keyword evidence="2" id="KW-1185">Reference proteome</keyword>